<evidence type="ECO:0000259" key="4">
    <source>
        <dbReference type="Pfam" id="PF00009"/>
    </source>
</evidence>
<evidence type="ECO:0000256" key="2">
    <source>
        <dbReference type="ARBA" id="ARBA00022768"/>
    </source>
</evidence>
<keyword evidence="3" id="KW-0648">Protein biosynthesis</keyword>
<evidence type="ECO:0000256" key="1">
    <source>
        <dbReference type="ARBA" id="ARBA00022490"/>
    </source>
</evidence>
<dbReference type="VEuPathDB" id="AmoebaDB:ACA1_383410"/>
<dbReference type="EMBL" id="KB007982">
    <property type="protein sequence ID" value="ELR16810.1"/>
    <property type="molecule type" value="Genomic_DNA"/>
</dbReference>
<dbReference type="SUPFAM" id="SSF52540">
    <property type="entry name" value="P-loop containing nucleoside triphosphate hydrolases"/>
    <property type="match status" value="1"/>
</dbReference>
<evidence type="ECO:0000313" key="5">
    <source>
        <dbReference type="EMBL" id="ELR16810.1"/>
    </source>
</evidence>
<proteinExistence type="predicted"/>
<keyword evidence="6" id="KW-1185">Reference proteome</keyword>
<dbReference type="RefSeq" id="XP_004338823.1">
    <property type="nucleotide sequence ID" value="XM_004338775.1"/>
</dbReference>
<evidence type="ECO:0000256" key="3">
    <source>
        <dbReference type="ARBA" id="ARBA00022917"/>
    </source>
</evidence>
<dbReference type="GO" id="GO:0003924">
    <property type="term" value="F:GTPase activity"/>
    <property type="evidence" value="ECO:0007669"/>
    <property type="project" value="InterPro"/>
</dbReference>
<dbReference type="Gene3D" id="3.40.50.300">
    <property type="entry name" value="P-loop containing nucleotide triphosphate hydrolases"/>
    <property type="match status" value="1"/>
</dbReference>
<dbReference type="InterPro" id="IPR000795">
    <property type="entry name" value="T_Tr_GTP-bd_dom"/>
</dbReference>
<dbReference type="PANTHER" id="PTHR42908:SF10">
    <property type="entry name" value="EUKARYOTIC TRANSLATION ELONGATION FACTOR 2"/>
    <property type="match status" value="1"/>
</dbReference>
<dbReference type="Pfam" id="PF00009">
    <property type="entry name" value="GTP_EFTU"/>
    <property type="match status" value="1"/>
</dbReference>
<dbReference type="STRING" id="1257118.L8GUY2"/>
<accession>L8GUY2</accession>
<name>L8GUY2_ACACF</name>
<dbReference type="AlphaFoldDB" id="L8GUY2"/>
<dbReference type="KEGG" id="acan:ACA1_383410"/>
<dbReference type="SUPFAM" id="SSF54211">
    <property type="entry name" value="Ribosomal protein S5 domain 2-like"/>
    <property type="match status" value="1"/>
</dbReference>
<dbReference type="GeneID" id="14917529"/>
<feature type="domain" description="Tr-type G" evidence="4">
    <location>
        <begin position="22"/>
        <end position="68"/>
    </location>
</feature>
<keyword evidence="2 5" id="KW-0251">Elongation factor</keyword>
<dbReference type="InterPro" id="IPR020568">
    <property type="entry name" value="Ribosomal_Su5_D2-typ_SF"/>
</dbReference>
<protein>
    <submittedName>
        <fullName evidence="5">Elongation factor2, putative</fullName>
    </submittedName>
</protein>
<organism evidence="5 6">
    <name type="scientific">Acanthamoeba castellanii (strain ATCC 30010 / Neff)</name>
    <dbReference type="NCBI Taxonomy" id="1257118"/>
    <lineage>
        <taxon>Eukaryota</taxon>
        <taxon>Amoebozoa</taxon>
        <taxon>Discosea</taxon>
        <taxon>Longamoebia</taxon>
        <taxon>Centramoebida</taxon>
        <taxon>Acanthamoebidae</taxon>
        <taxon>Acanthamoeba</taxon>
    </lineage>
</organism>
<reference evidence="5 6" key="1">
    <citation type="journal article" date="2013" name="Genome Biol.">
        <title>Genome of Acanthamoeba castellanii highlights extensive lateral gene transfer and early evolution of tyrosine kinase signaling.</title>
        <authorList>
            <person name="Clarke M."/>
            <person name="Lohan A.J."/>
            <person name="Liu B."/>
            <person name="Lagkouvardos I."/>
            <person name="Roy S."/>
            <person name="Zafar N."/>
            <person name="Bertelli C."/>
            <person name="Schilde C."/>
            <person name="Kianianmomeni A."/>
            <person name="Burglin T.R."/>
            <person name="Frech C."/>
            <person name="Turcotte B."/>
            <person name="Kopec K.O."/>
            <person name="Synnott J.M."/>
            <person name="Choo C."/>
            <person name="Paponov I."/>
            <person name="Finkler A."/>
            <person name="Soon Heng Tan C."/>
            <person name="Hutchins A.P."/>
            <person name="Weinmeier T."/>
            <person name="Rattei T."/>
            <person name="Chu J.S."/>
            <person name="Gimenez G."/>
            <person name="Irimia M."/>
            <person name="Rigden D.J."/>
            <person name="Fitzpatrick D.A."/>
            <person name="Lorenzo-Morales J."/>
            <person name="Bateman A."/>
            <person name="Chiu C.H."/>
            <person name="Tang P."/>
            <person name="Hegemann P."/>
            <person name="Fromm H."/>
            <person name="Raoult D."/>
            <person name="Greub G."/>
            <person name="Miranda-Saavedra D."/>
            <person name="Chen N."/>
            <person name="Nash P."/>
            <person name="Ginger M.L."/>
            <person name="Horn M."/>
            <person name="Schaap P."/>
            <person name="Caler L."/>
            <person name="Loftus B."/>
        </authorList>
    </citation>
    <scope>NUCLEOTIDE SEQUENCE [LARGE SCALE GENOMIC DNA]</scope>
    <source>
        <strain evidence="5 6">Neff</strain>
    </source>
</reference>
<dbReference type="GO" id="GO:1990904">
    <property type="term" value="C:ribonucleoprotein complex"/>
    <property type="evidence" value="ECO:0007669"/>
    <property type="project" value="TreeGrafter"/>
</dbReference>
<dbReference type="GO" id="GO:0043022">
    <property type="term" value="F:ribosome binding"/>
    <property type="evidence" value="ECO:0007669"/>
    <property type="project" value="TreeGrafter"/>
</dbReference>
<evidence type="ECO:0000313" key="6">
    <source>
        <dbReference type="Proteomes" id="UP000011083"/>
    </source>
</evidence>
<sequence length="258" mass="27934">MPTGRRLPLVRRAPPSRVLPEGFLLNLIDSPGHVDFSSEVTAALCVADGALVVVDCVEGVCVPTDNVLQDRPDGPHSRPGVHNIPGQKTIQKVCIAMGSYFDSMGSVPAGNTCSIDEATGEIIVASAGELHLYAVLAELADLSRVEFHPSDLMTSFRETVTERTPEVCLAKLWVSADPFPEGLADAVKSGTNIRARASVLGRELAYRFGWDLLESRKICARFNLADVPLHADAIHRDAGQIIPTARRRRSARPQQHGR</sequence>
<keyword evidence="1" id="KW-0963">Cytoplasm</keyword>
<dbReference type="GO" id="GO:0005525">
    <property type="term" value="F:GTP binding"/>
    <property type="evidence" value="ECO:0007669"/>
    <property type="project" value="InterPro"/>
</dbReference>
<dbReference type="GO" id="GO:0005829">
    <property type="term" value="C:cytosol"/>
    <property type="evidence" value="ECO:0007669"/>
    <property type="project" value="TreeGrafter"/>
</dbReference>
<dbReference type="Proteomes" id="UP000011083">
    <property type="component" value="Unassembled WGS sequence"/>
</dbReference>
<dbReference type="GO" id="GO:0003746">
    <property type="term" value="F:translation elongation factor activity"/>
    <property type="evidence" value="ECO:0007669"/>
    <property type="project" value="UniProtKB-KW"/>
</dbReference>
<gene>
    <name evidence="5" type="ORF">ACA1_383410</name>
</gene>
<dbReference type="InterPro" id="IPR027417">
    <property type="entry name" value="P-loop_NTPase"/>
</dbReference>
<dbReference type="PANTHER" id="PTHR42908">
    <property type="entry name" value="TRANSLATION ELONGATION FACTOR-RELATED"/>
    <property type="match status" value="1"/>
</dbReference>